<gene>
    <name evidence="3" type="ORF">PHATRDRAFT_44844</name>
</gene>
<dbReference type="GeneID" id="7199560"/>
<dbReference type="PANTHER" id="PTHR21600">
    <property type="entry name" value="MITOCHONDRIAL RNA PSEUDOURIDINE SYNTHASE"/>
    <property type="match status" value="1"/>
</dbReference>
<dbReference type="GO" id="GO:0009982">
    <property type="term" value="F:pseudouridine synthase activity"/>
    <property type="evidence" value="ECO:0007669"/>
    <property type="project" value="InterPro"/>
</dbReference>
<dbReference type="eggNOG" id="KOG1919">
    <property type="taxonomic scope" value="Eukaryota"/>
</dbReference>
<dbReference type="InParanoid" id="B7FVV1"/>
<dbReference type="EMBL" id="CM000608">
    <property type="protein sequence ID" value="EEC49694.1"/>
    <property type="molecule type" value="Genomic_DNA"/>
</dbReference>
<dbReference type="GO" id="GO:0003723">
    <property type="term" value="F:RNA binding"/>
    <property type="evidence" value="ECO:0007669"/>
    <property type="project" value="InterPro"/>
</dbReference>
<dbReference type="AlphaFoldDB" id="B7FVV1"/>
<name>B7FVV1_PHATC</name>
<dbReference type="GO" id="GO:0000455">
    <property type="term" value="P:enzyme-directed rRNA pseudouridine synthesis"/>
    <property type="evidence" value="ECO:0007669"/>
    <property type="project" value="TreeGrafter"/>
</dbReference>
<accession>B7FVV1</accession>
<dbReference type="PaxDb" id="2850-Phatr44844"/>
<dbReference type="OrthoDB" id="424794at2759"/>
<feature type="non-terminal residue" evidence="3">
    <location>
        <position position="424"/>
    </location>
</feature>
<dbReference type="InterPro" id="IPR050188">
    <property type="entry name" value="RluA_PseudoU_synthase"/>
</dbReference>
<evidence type="ECO:0000259" key="2">
    <source>
        <dbReference type="Pfam" id="PF00849"/>
    </source>
</evidence>
<dbReference type="STRING" id="556484.B7FVV1"/>
<dbReference type="CDD" id="cd02869">
    <property type="entry name" value="PseudoU_synth_RluA_like"/>
    <property type="match status" value="1"/>
</dbReference>
<evidence type="ECO:0000256" key="1">
    <source>
        <dbReference type="ARBA" id="ARBA00010876"/>
    </source>
</evidence>
<organism evidence="3 4">
    <name type="scientific">Phaeodactylum tricornutum (strain CCAP 1055/1)</name>
    <dbReference type="NCBI Taxonomy" id="556484"/>
    <lineage>
        <taxon>Eukaryota</taxon>
        <taxon>Sar</taxon>
        <taxon>Stramenopiles</taxon>
        <taxon>Ochrophyta</taxon>
        <taxon>Bacillariophyta</taxon>
        <taxon>Bacillariophyceae</taxon>
        <taxon>Bacillariophycidae</taxon>
        <taxon>Naviculales</taxon>
        <taxon>Phaeodactylaceae</taxon>
        <taxon>Phaeodactylum</taxon>
    </lineage>
</organism>
<keyword evidence="4" id="KW-1185">Reference proteome</keyword>
<dbReference type="Proteomes" id="UP000000759">
    <property type="component" value="Chromosome 5"/>
</dbReference>
<dbReference type="InterPro" id="IPR020103">
    <property type="entry name" value="PsdUridine_synth_cat_dom_sf"/>
</dbReference>
<dbReference type="RefSeq" id="XP_002178996.1">
    <property type="nucleotide sequence ID" value="XM_002178960.1"/>
</dbReference>
<dbReference type="HOGENOM" id="CLU_016902_11_4_1"/>
<dbReference type="Pfam" id="PF00849">
    <property type="entry name" value="PseudoU_synth_2"/>
    <property type="match status" value="1"/>
</dbReference>
<dbReference type="SUPFAM" id="SSF55120">
    <property type="entry name" value="Pseudouridine synthase"/>
    <property type="match status" value="1"/>
</dbReference>
<evidence type="ECO:0000313" key="4">
    <source>
        <dbReference type="Proteomes" id="UP000000759"/>
    </source>
</evidence>
<evidence type="ECO:0000313" key="3">
    <source>
        <dbReference type="EMBL" id="EEC49694.1"/>
    </source>
</evidence>
<feature type="domain" description="Pseudouridine synthase RsuA/RluA-like" evidence="2">
    <location>
        <begin position="216"/>
        <end position="390"/>
    </location>
</feature>
<reference evidence="4" key="2">
    <citation type="submission" date="2008-08" db="EMBL/GenBank/DDBJ databases">
        <authorList>
            <consortium name="Diatom Consortium"/>
            <person name="Grigoriev I."/>
            <person name="Grimwood J."/>
            <person name="Kuo A."/>
            <person name="Otillar R.P."/>
            <person name="Salamov A."/>
            <person name="Detter J.C."/>
            <person name="Lindquist E."/>
            <person name="Shapiro H."/>
            <person name="Lucas S."/>
            <person name="Glavina del Rio T."/>
            <person name="Pitluck S."/>
            <person name="Rokhsar D."/>
            <person name="Bowler C."/>
        </authorList>
    </citation>
    <scope>GENOME REANNOTATION</scope>
    <source>
        <strain evidence="4">CCAP 1055/1</strain>
    </source>
</reference>
<dbReference type="Gene3D" id="3.30.2350.10">
    <property type="entry name" value="Pseudouridine synthase"/>
    <property type="match status" value="1"/>
</dbReference>
<sequence length="424" mass="47565">MALSKKSLSAPCCVQKLFLPPTKLPHCIRHRQWKLRASQSPYSASSEVSSDALEQALGEEEEVLLSEEDFSSLPIGIPKGFFVVKQYTFSAEKDFDWSQLGIDPKDAERLDLSPRNVSLPIALMMADPIDFPSFSRARKACRKGNVLIHRGALKMDEKTPESTIFDPLMCVRGRVGDRLYPGDTVGKQVRIGSGYFPVLNYKKPPFELPVIIEDDHWALVNKPAGIVVYNQRNGGHGIMTVRAALPFVLAPPKVGTISVLRRPASVHRLDKPTSGILCIAKTKPAMLCLSRQFHDRIVKKTYFAVINGIPTYSNESKISSKTAYELGVDVDPNDLDDWQLIDSPLDEKKAVTVWRVVRSIKSLHANDGYLTLVELKPKTGRYHQLRRHMAWVCQRPLVGDDEYDGGTESAMRFRDRGLFLCSTR</sequence>
<comment type="similarity">
    <text evidence="1">Belongs to the pseudouridine synthase RluA family.</text>
</comment>
<proteinExistence type="inferred from homology"/>
<dbReference type="KEGG" id="pti:PHATRDRAFT_44844"/>
<protein>
    <recommendedName>
        <fullName evidence="2">Pseudouridine synthase RsuA/RluA-like domain-containing protein</fullName>
    </recommendedName>
</protein>
<dbReference type="PANTHER" id="PTHR21600:SF87">
    <property type="entry name" value="RNA PSEUDOURIDYLATE SYNTHASE DOMAIN-CONTAINING PROTEIN 1"/>
    <property type="match status" value="1"/>
</dbReference>
<dbReference type="InterPro" id="IPR006145">
    <property type="entry name" value="PsdUridine_synth_RsuA/RluA"/>
</dbReference>
<reference evidence="3 4" key="1">
    <citation type="journal article" date="2008" name="Nature">
        <title>The Phaeodactylum genome reveals the evolutionary history of diatom genomes.</title>
        <authorList>
            <person name="Bowler C."/>
            <person name="Allen A.E."/>
            <person name="Badger J.H."/>
            <person name="Grimwood J."/>
            <person name="Jabbari K."/>
            <person name="Kuo A."/>
            <person name="Maheswari U."/>
            <person name="Martens C."/>
            <person name="Maumus F."/>
            <person name="Otillar R.P."/>
            <person name="Rayko E."/>
            <person name="Salamov A."/>
            <person name="Vandepoele K."/>
            <person name="Beszteri B."/>
            <person name="Gruber A."/>
            <person name="Heijde M."/>
            <person name="Katinka M."/>
            <person name="Mock T."/>
            <person name="Valentin K."/>
            <person name="Verret F."/>
            <person name="Berges J.A."/>
            <person name="Brownlee C."/>
            <person name="Cadoret J.P."/>
            <person name="Chiovitti A."/>
            <person name="Choi C.J."/>
            <person name="Coesel S."/>
            <person name="De Martino A."/>
            <person name="Detter J.C."/>
            <person name="Durkin C."/>
            <person name="Falciatore A."/>
            <person name="Fournet J."/>
            <person name="Haruta M."/>
            <person name="Huysman M.J."/>
            <person name="Jenkins B.D."/>
            <person name="Jiroutova K."/>
            <person name="Jorgensen R.E."/>
            <person name="Joubert Y."/>
            <person name="Kaplan A."/>
            <person name="Kroger N."/>
            <person name="Kroth P.G."/>
            <person name="La Roche J."/>
            <person name="Lindquist E."/>
            <person name="Lommer M."/>
            <person name="Martin-Jezequel V."/>
            <person name="Lopez P.J."/>
            <person name="Lucas S."/>
            <person name="Mangogna M."/>
            <person name="McGinnis K."/>
            <person name="Medlin L.K."/>
            <person name="Montsant A."/>
            <person name="Oudot-Le Secq M.P."/>
            <person name="Napoli C."/>
            <person name="Obornik M."/>
            <person name="Parker M.S."/>
            <person name="Petit J.L."/>
            <person name="Porcel B.M."/>
            <person name="Poulsen N."/>
            <person name="Robison M."/>
            <person name="Rychlewski L."/>
            <person name="Rynearson T.A."/>
            <person name="Schmutz J."/>
            <person name="Shapiro H."/>
            <person name="Siaut M."/>
            <person name="Stanley M."/>
            <person name="Sussman M.R."/>
            <person name="Taylor A.R."/>
            <person name="Vardi A."/>
            <person name="von Dassow P."/>
            <person name="Vyverman W."/>
            <person name="Willis A."/>
            <person name="Wyrwicz L.S."/>
            <person name="Rokhsar D.S."/>
            <person name="Weissenbach J."/>
            <person name="Armbrust E.V."/>
            <person name="Green B.R."/>
            <person name="Van de Peer Y."/>
            <person name="Grigoriev I.V."/>
        </authorList>
    </citation>
    <scope>NUCLEOTIDE SEQUENCE [LARGE SCALE GENOMIC DNA]</scope>
    <source>
        <strain evidence="3 4">CCAP 1055/1</strain>
    </source>
</reference>